<gene>
    <name evidence="8" type="ORF">FC81_GL002041</name>
</gene>
<sequence length="641" mass="72438">MIQLKLAFHNLVKSKSQSLPFIFSNSMWIMITYIFFSIIYNTNIKTSSYGTAANYILKLGLVFVILIATLSMFYAERLLSKQRMQELGLYSMLGLTKRHLCQIIVLENSLFYMICIIIGSILGITFSKLAFMSLKFLVGATALQQSFTLLPLVYVAIVFAGIFILIILFDFWELREVDPINLWAKSSQSEKEPKSHILLSVLGIIILLIGYYISATVKPTGAAFGQFIIAIVFVVIGSYLVFITTSISLLKALKKNRKYYYKSNHFISVSNMLYRMKQNGAGLASISLLCTSILVALIAAVSLVTGQKTLISFWSPRDIQIVSKNPFSITEKKTIYRFANNYQVTISQPQTVMVTTPVMGALSGNQFKPQFNTKTEYTLSSLDLKQYNHLQNTNYHLKSNEILVYMPRSNYSRRDLKIQGRTYKVKPVKKFNGSFVYSRTIYKPIFIVAANKTIAKQLNPRPYVYAQGFDTHGTKRHQKQFAKAIQVALNIDLDNFTSKYVTGELLKAMFGSLLFTSILTSIIMIGATSMLIYYKQVSEGYADKDNYQIMSEIGLSKNETKKAIRSQVLTVFLLPIIGAILNLVFALPAIKSVLTIFSMYDLRILLIVVLIIGSVLIISYMGIYLATTIIYRRIIENSSTI</sequence>
<keyword evidence="6" id="KW-0813">Transport</keyword>
<dbReference type="Pfam" id="PF02687">
    <property type="entry name" value="FtsX"/>
    <property type="match status" value="1"/>
</dbReference>
<evidence type="ECO:0000256" key="1">
    <source>
        <dbReference type="ARBA" id="ARBA00004651"/>
    </source>
</evidence>
<dbReference type="PATRIC" id="fig|1423731.3.peg.2097"/>
<dbReference type="PANTHER" id="PTHR46795">
    <property type="entry name" value="ABC TRANSPORTER PERMEASE-RELATED-RELATED"/>
    <property type="match status" value="1"/>
</dbReference>
<keyword evidence="9" id="KW-1185">Reference proteome</keyword>
<dbReference type="PANTHER" id="PTHR46795:SF3">
    <property type="entry name" value="ABC TRANSPORTER PERMEASE"/>
    <property type="match status" value="1"/>
</dbReference>
<feature type="transmembrane region" description="Helical" evidence="6">
    <location>
        <begin position="110"/>
        <end position="132"/>
    </location>
</feature>
<reference evidence="8 9" key="1">
    <citation type="journal article" date="2015" name="Genome Announc.">
        <title>Expanding the biotechnology potential of lactobacilli through comparative genomics of 213 strains and associated genera.</title>
        <authorList>
            <person name="Sun Z."/>
            <person name="Harris H.M."/>
            <person name="McCann A."/>
            <person name="Guo C."/>
            <person name="Argimon S."/>
            <person name="Zhang W."/>
            <person name="Yang X."/>
            <person name="Jeffery I.B."/>
            <person name="Cooney J.C."/>
            <person name="Kagawa T.F."/>
            <person name="Liu W."/>
            <person name="Song Y."/>
            <person name="Salvetti E."/>
            <person name="Wrobel A."/>
            <person name="Rasinkangas P."/>
            <person name="Parkhill J."/>
            <person name="Rea M.C."/>
            <person name="O'Sullivan O."/>
            <person name="Ritari J."/>
            <person name="Douillard F.P."/>
            <person name="Paul Ross R."/>
            <person name="Yang R."/>
            <person name="Briner A.E."/>
            <person name="Felis G.E."/>
            <person name="de Vos W.M."/>
            <person name="Barrangou R."/>
            <person name="Klaenhammer T.R."/>
            <person name="Caufield P.W."/>
            <person name="Cui Y."/>
            <person name="Zhang H."/>
            <person name="O'Toole P.W."/>
        </authorList>
    </citation>
    <scope>NUCLEOTIDE SEQUENCE [LARGE SCALE GENOMIC DNA]</scope>
    <source>
        <strain evidence="8 9">DSM 19910</strain>
    </source>
</reference>
<keyword evidence="2 6" id="KW-1003">Cell membrane</keyword>
<evidence type="ECO:0000256" key="5">
    <source>
        <dbReference type="ARBA" id="ARBA00023136"/>
    </source>
</evidence>
<organism evidence="8 9">
    <name type="scientific">Liquorilactobacillus capillatus DSM 19910</name>
    <dbReference type="NCBI Taxonomy" id="1423731"/>
    <lineage>
        <taxon>Bacteria</taxon>
        <taxon>Bacillati</taxon>
        <taxon>Bacillota</taxon>
        <taxon>Bacilli</taxon>
        <taxon>Lactobacillales</taxon>
        <taxon>Lactobacillaceae</taxon>
        <taxon>Liquorilactobacillus</taxon>
    </lineage>
</organism>
<feature type="transmembrane region" description="Helical" evidence="6">
    <location>
        <begin position="195"/>
        <end position="215"/>
    </location>
</feature>
<proteinExistence type="inferred from homology"/>
<feature type="transmembrane region" description="Helical" evidence="6">
    <location>
        <begin position="508"/>
        <end position="534"/>
    </location>
</feature>
<keyword evidence="4 6" id="KW-1133">Transmembrane helix</keyword>
<evidence type="ECO:0000313" key="9">
    <source>
        <dbReference type="Proteomes" id="UP000051621"/>
    </source>
</evidence>
<dbReference type="OrthoDB" id="1705903at2"/>
<evidence type="ECO:0000313" key="8">
    <source>
        <dbReference type="EMBL" id="KRL00510.1"/>
    </source>
</evidence>
<feature type="transmembrane region" description="Helical" evidence="6">
    <location>
        <begin position="602"/>
        <end position="626"/>
    </location>
</feature>
<feature type="transmembrane region" description="Helical" evidence="6">
    <location>
        <begin position="152"/>
        <end position="174"/>
    </location>
</feature>
<protein>
    <submittedName>
        <fullName evidence="8">Peptide ABC superfamily ATP binding cassette transporter permease</fullName>
    </submittedName>
</protein>
<comment type="subcellular location">
    <subcellularLocation>
        <location evidence="1 6">Cell membrane</location>
        <topology evidence="1 6">Multi-pass membrane protein</topology>
    </subcellularLocation>
</comment>
<accession>A0A0R1LY32</accession>
<name>A0A0R1LY32_9LACO</name>
<dbReference type="GO" id="GO:0055085">
    <property type="term" value="P:transmembrane transport"/>
    <property type="evidence" value="ECO:0007669"/>
    <property type="project" value="UniProtKB-UniRule"/>
</dbReference>
<feature type="transmembrane region" description="Helical" evidence="6">
    <location>
        <begin position="227"/>
        <end position="250"/>
    </location>
</feature>
<dbReference type="InterPro" id="IPR052536">
    <property type="entry name" value="ABC-4_Integral_Memb_Prot"/>
</dbReference>
<evidence type="ECO:0000256" key="2">
    <source>
        <dbReference type="ARBA" id="ARBA00022475"/>
    </source>
</evidence>
<dbReference type="InterPro" id="IPR003838">
    <property type="entry name" value="ABC3_permease_C"/>
</dbReference>
<evidence type="ECO:0000256" key="3">
    <source>
        <dbReference type="ARBA" id="ARBA00022692"/>
    </source>
</evidence>
<evidence type="ECO:0000259" key="7">
    <source>
        <dbReference type="Pfam" id="PF02687"/>
    </source>
</evidence>
<dbReference type="GO" id="GO:0005886">
    <property type="term" value="C:plasma membrane"/>
    <property type="evidence" value="ECO:0007669"/>
    <property type="project" value="UniProtKB-SubCell"/>
</dbReference>
<dbReference type="AlphaFoldDB" id="A0A0R1LY32"/>
<feature type="transmembrane region" description="Helical" evidence="6">
    <location>
        <begin position="21"/>
        <end position="40"/>
    </location>
</feature>
<dbReference type="Proteomes" id="UP000051621">
    <property type="component" value="Unassembled WGS sequence"/>
</dbReference>
<dbReference type="EMBL" id="AZEF01000042">
    <property type="protein sequence ID" value="KRL00510.1"/>
    <property type="molecule type" value="Genomic_DNA"/>
</dbReference>
<keyword evidence="5 6" id="KW-0472">Membrane</keyword>
<dbReference type="PIRSF" id="PIRSF018968">
    <property type="entry name" value="ABC_permease_BceB"/>
    <property type="match status" value="1"/>
</dbReference>
<dbReference type="InterPro" id="IPR027022">
    <property type="entry name" value="ABC_permease_BceB-typ"/>
</dbReference>
<keyword evidence="3 6" id="KW-0812">Transmembrane</keyword>
<feature type="transmembrane region" description="Helical" evidence="6">
    <location>
        <begin position="52"/>
        <end position="75"/>
    </location>
</feature>
<comment type="similarity">
    <text evidence="6">Belongs to the ABC-4 integral membrane protein family.</text>
</comment>
<feature type="transmembrane region" description="Helical" evidence="6">
    <location>
        <begin position="568"/>
        <end position="590"/>
    </location>
</feature>
<evidence type="ECO:0000256" key="6">
    <source>
        <dbReference type="PIRNR" id="PIRNR018968"/>
    </source>
</evidence>
<dbReference type="STRING" id="1423731.FC81_GL002041"/>
<feature type="transmembrane region" description="Helical" evidence="6">
    <location>
        <begin position="281"/>
        <end position="304"/>
    </location>
</feature>
<feature type="domain" description="ABC3 transporter permease C-terminal" evidence="7">
    <location>
        <begin position="61"/>
        <end position="168"/>
    </location>
</feature>
<dbReference type="RefSeq" id="WP_057746065.1">
    <property type="nucleotide sequence ID" value="NZ_AZEF01000042.1"/>
</dbReference>
<evidence type="ECO:0000256" key="4">
    <source>
        <dbReference type="ARBA" id="ARBA00022989"/>
    </source>
</evidence>
<comment type="caution">
    <text evidence="8">The sequence shown here is derived from an EMBL/GenBank/DDBJ whole genome shotgun (WGS) entry which is preliminary data.</text>
</comment>